<sequence length="78" mass="8581">MLTSDSIGNGVGSGLLGFWAFGPRLLGFWASPFVRLKIVLQLILNVKTFFPDNTRGVPKRNQTFEIARQPAEGAHCGY</sequence>
<protein>
    <submittedName>
        <fullName evidence="1">Uncharacterized protein</fullName>
    </submittedName>
</protein>
<name>A0A7R9H0F5_TIMPO</name>
<dbReference type="EMBL" id="OD001310">
    <property type="protein sequence ID" value="CAD7401403.1"/>
    <property type="molecule type" value="Genomic_DNA"/>
</dbReference>
<proteinExistence type="predicted"/>
<organism evidence="1">
    <name type="scientific">Timema poppense</name>
    <name type="common">Walking stick</name>
    <dbReference type="NCBI Taxonomy" id="170557"/>
    <lineage>
        <taxon>Eukaryota</taxon>
        <taxon>Metazoa</taxon>
        <taxon>Ecdysozoa</taxon>
        <taxon>Arthropoda</taxon>
        <taxon>Hexapoda</taxon>
        <taxon>Insecta</taxon>
        <taxon>Pterygota</taxon>
        <taxon>Neoptera</taxon>
        <taxon>Polyneoptera</taxon>
        <taxon>Phasmatodea</taxon>
        <taxon>Timematodea</taxon>
        <taxon>Timematoidea</taxon>
        <taxon>Timematidae</taxon>
        <taxon>Timema</taxon>
    </lineage>
</organism>
<accession>A0A7R9H0F5</accession>
<dbReference type="AlphaFoldDB" id="A0A7R9H0F5"/>
<gene>
    <name evidence="1" type="ORF">TPSB3V08_LOCUS3085</name>
</gene>
<reference evidence="1" key="1">
    <citation type="submission" date="2020-11" db="EMBL/GenBank/DDBJ databases">
        <authorList>
            <person name="Tran Van P."/>
        </authorList>
    </citation>
    <scope>NUCLEOTIDE SEQUENCE</scope>
</reference>
<evidence type="ECO:0000313" key="1">
    <source>
        <dbReference type="EMBL" id="CAD7401403.1"/>
    </source>
</evidence>